<name>A0A179T3C5_9BACI</name>
<proteinExistence type="predicted"/>
<reference evidence="2" key="1">
    <citation type="submission" date="2016-04" db="EMBL/GenBank/DDBJ databases">
        <authorList>
            <person name="Lyu Z."/>
            <person name="Lyu W."/>
        </authorList>
    </citation>
    <scope>NUCLEOTIDE SEQUENCE [LARGE SCALE GENOMIC DNA]</scope>
    <source>
        <strain evidence="2">C44</strain>
    </source>
</reference>
<dbReference type="STRING" id="152268.A6K24_15685"/>
<accession>A0A179T3C5</accession>
<dbReference type="SUPFAM" id="SSF50974">
    <property type="entry name" value="Nitrous oxide reductase, N-terminal domain"/>
    <property type="match status" value="1"/>
</dbReference>
<dbReference type="RefSeq" id="WP_066327149.1">
    <property type="nucleotide sequence ID" value="NZ_LWSG01000003.1"/>
</dbReference>
<protein>
    <recommendedName>
        <fullName evidence="3">YncE family protein</fullName>
    </recommendedName>
</protein>
<sequence>MVPCQGTNEHTKDFEFSIKIPDGYALSEYELNADVTLNTDQLICVAKPCELQEQDESYPVYGVRLQGKLSMLASFSPVHNQYGQGTAAISKFHTIPINQIIYYTSTQTIYYDFNQITVESMTVTESLNENTLIINGVLSLMQEHSDLDVYAFTANQNDNTLSVIDTSRMILLQPISLSYPPDKIAITPDKAYTFVLHSNDNAVTMISNDTLSVITVFSIDRANDIGFSPNSQTVYILSGVSGTITVIDMETQVILNTISLTGSGFSSIAIDPNGQFAYIVNSLAWSILIVDLNLAEIVVVQPSTSDYPYLIEIDPFGSFAYILGEVPLGGSTIKIFDLSSFTFIDAALFSNHLDSFLSFSPNQSIAILGAQKSDEIYIIDTSQHEVIGSFSIDNPGSAAFTPDGDFIYISQQEQNTVTVLSAVDFTLIAVIPVGASPISITI</sequence>
<organism evidence="1 2">
    <name type="scientific">Metabacillus litoralis</name>
    <dbReference type="NCBI Taxonomy" id="152268"/>
    <lineage>
        <taxon>Bacteria</taxon>
        <taxon>Bacillati</taxon>
        <taxon>Bacillota</taxon>
        <taxon>Bacilli</taxon>
        <taxon>Bacillales</taxon>
        <taxon>Bacillaceae</taxon>
        <taxon>Metabacillus</taxon>
    </lineage>
</organism>
<evidence type="ECO:0000313" key="2">
    <source>
        <dbReference type="Proteomes" id="UP000078534"/>
    </source>
</evidence>
<evidence type="ECO:0000313" key="1">
    <source>
        <dbReference type="EMBL" id="OAS88495.1"/>
    </source>
</evidence>
<dbReference type="Gene3D" id="2.130.10.10">
    <property type="entry name" value="YVTN repeat-like/Quinoprotein amine dehydrogenase"/>
    <property type="match status" value="2"/>
</dbReference>
<dbReference type="Proteomes" id="UP000078534">
    <property type="component" value="Unassembled WGS sequence"/>
</dbReference>
<dbReference type="PANTHER" id="PTHR47197">
    <property type="entry name" value="PROTEIN NIRF"/>
    <property type="match status" value="1"/>
</dbReference>
<dbReference type="AlphaFoldDB" id="A0A179T3C5"/>
<dbReference type="InterPro" id="IPR011045">
    <property type="entry name" value="N2O_reductase_N"/>
</dbReference>
<dbReference type="PANTHER" id="PTHR47197:SF3">
    <property type="entry name" value="DIHYDRO-HEME D1 DEHYDROGENASE"/>
    <property type="match status" value="1"/>
</dbReference>
<dbReference type="InterPro" id="IPR051200">
    <property type="entry name" value="Host-pathogen_enzymatic-act"/>
</dbReference>
<dbReference type="EMBL" id="LWSG01000003">
    <property type="protein sequence ID" value="OAS88495.1"/>
    <property type="molecule type" value="Genomic_DNA"/>
</dbReference>
<dbReference type="OrthoDB" id="2643961at2"/>
<dbReference type="InterPro" id="IPR015943">
    <property type="entry name" value="WD40/YVTN_repeat-like_dom_sf"/>
</dbReference>
<comment type="caution">
    <text evidence="1">The sequence shown here is derived from an EMBL/GenBank/DDBJ whole genome shotgun (WGS) entry which is preliminary data.</text>
</comment>
<keyword evidence="2" id="KW-1185">Reference proteome</keyword>
<evidence type="ECO:0008006" key="3">
    <source>
        <dbReference type="Google" id="ProtNLM"/>
    </source>
</evidence>
<gene>
    <name evidence="1" type="ORF">A6K24_15685</name>
</gene>